<dbReference type="Proteomes" id="UP000010420">
    <property type="component" value="Unassembled WGS sequence"/>
</dbReference>
<dbReference type="GO" id="GO:0004385">
    <property type="term" value="F:GMP kinase activity"/>
    <property type="evidence" value="ECO:0007669"/>
    <property type="project" value="UniProtKB-EC"/>
</dbReference>
<evidence type="ECO:0000256" key="3">
    <source>
        <dbReference type="ARBA" id="ARBA00022679"/>
    </source>
</evidence>
<dbReference type="InterPro" id="IPR020590">
    <property type="entry name" value="Guanylate_kinase_CS"/>
</dbReference>
<comment type="catalytic activity">
    <reaction evidence="5">
        <text>GMP + ATP = GDP + ADP</text>
        <dbReference type="Rhea" id="RHEA:20780"/>
        <dbReference type="ChEBI" id="CHEBI:30616"/>
        <dbReference type="ChEBI" id="CHEBI:58115"/>
        <dbReference type="ChEBI" id="CHEBI:58189"/>
        <dbReference type="ChEBI" id="CHEBI:456216"/>
        <dbReference type="EC" id="2.7.4.8"/>
    </reaction>
</comment>
<dbReference type="PROSITE" id="PS50052">
    <property type="entry name" value="GUANYLATE_KINASE_2"/>
    <property type="match status" value="1"/>
</dbReference>
<dbReference type="Pfam" id="PF00625">
    <property type="entry name" value="Guanylate_kin"/>
    <property type="match status" value="1"/>
</dbReference>
<proteinExistence type="inferred from homology"/>
<comment type="similarity">
    <text evidence="2">Belongs to the guanylate kinase family.</text>
</comment>
<dbReference type="PATRIC" id="fig|545697.3.peg.3400"/>
<comment type="caution">
    <text evidence="7">The sequence shown here is derived from an EMBL/GenBank/DDBJ whole genome shotgun (WGS) entry which is preliminary data.</text>
</comment>
<keyword evidence="8" id="KW-1185">Reference proteome</keyword>
<name>L1Q1S8_9CLOT</name>
<dbReference type="InterPro" id="IPR008145">
    <property type="entry name" value="GK/Ca_channel_bsu"/>
</dbReference>
<evidence type="ECO:0000256" key="2">
    <source>
        <dbReference type="ARBA" id="ARBA00005790"/>
    </source>
</evidence>
<evidence type="ECO:0000313" key="8">
    <source>
        <dbReference type="Proteomes" id="UP000010420"/>
    </source>
</evidence>
<dbReference type="PANTHER" id="PTHR23117">
    <property type="entry name" value="GUANYLATE KINASE-RELATED"/>
    <property type="match status" value="1"/>
</dbReference>
<dbReference type="PANTHER" id="PTHR23117:SF13">
    <property type="entry name" value="GUANYLATE KINASE"/>
    <property type="match status" value="1"/>
</dbReference>
<dbReference type="EMBL" id="AMEZ01000137">
    <property type="protein sequence ID" value="EKY21954.1"/>
    <property type="molecule type" value="Genomic_DNA"/>
</dbReference>
<keyword evidence="3" id="KW-0808">Transferase</keyword>
<dbReference type="HOGENOM" id="CLU_1376102_0_0_9"/>
<dbReference type="PROSITE" id="PS00856">
    <property type="entry name" value="GUANYLATE_KINASE_1"/>
    <property type="match status" value="1"/>
</dbReference>
<evidence type="ECO:0000259" key="6">
    <source>
        <dbReference type="PROSITE" id="PS50052"/>
    </source>
</evidence>
<sequence>MRKDKIMGKIFCLMGKSNSGKDTIFKELMKDKDLNLMPIVSYTTRPIRSNETNGVEYYFINEDILNEYRENGKIIEERKYDTVNGPWYYCTIDDNQINLEVNNYLLIVTLEAYKNIKMHFGEENVCPFYIELDDGVRLERALKREKEQQNSNYDELCRRFLADNNDFSFDKLKSCNIEKFYVNDILQECVNNIKSDILNLIN</sequence>
<dbReference type="GO" id="GO:0005829">
    <property type="term" value="C:cytosol"/>
    <property type="evidence" value="ECO:0007669"/>
    <property type="project" value="TreeGrafter"/>
</dbReference>
<keyword evidence="4" id="KW-0418">Kinase</keyword>
<organism evidence="7 8">
    <name type="scientific">Clostridium celatum DSM 1785</name>
    <dbReference type="NCBI Taxonomy" id="545697"/>
    <lineage>
        <taxon>Bacteria</taxon>
        <taxon>Bacillati</taxon>
        <taxon>Bacillota</taxon>
        <taxon>Clostridia</taxon>
        <taxon>Eubacteriales</taxon>
        <taxon>Clostridiaceae</taxon>
        <taxon>Clostridium</taxon>
    </lineage>
</organism>
<comment type="function">
    <text evidence="1">Essential for recycling GMP and indirectly, cGMP.</text>
</comment>
<dbReference type="Gene3D" id="3.40.50.300">
    <property type="entry name" value="P-loop containing nucleotide triphosphate hydrolases"/>
    <property type="match status" value="1"/>
</dbReference>
<evidence type="ECO:0000313" key="7">
    <source>
        <dbReference type="EMBL" id="EKY21954.1"/>
    </source>
</evidence>
<dbReference type="SUPFAM" id="SSF52540">
    <property type="entry name" value="P-loop containing nucleoside triphosphate hydrolases"/>
    <property type="match status" value="1"/>
</dbReference>
<dbReference type="InterPro" id="IPR027417">
    <property type="entry name" value="P-loop_NTPase"/>
</dbReference>
<dbReference type="SMART" id="SM00072">
    <property type="entry name" value="GuKc"/>
    <property type="match status" value="1"/>
</dbReference>
<evidence type="ECO:0000256" key="4">
    <source>
        <dbReference type="ARBA" id="ARBA00022777"/>
    </source>
</evidence>
<reference evidence="7 8" key="1">
    <citation type="submission" date="2012-05" db="EMBL/GenBank/DDBJ databases">
        <authorList>
            <person name="Weinstock G."/>
            <person name="Sodergren E."/>
            <person name="Lobos E.A."/>
            <person name="Fulton L."/>
            <person name="Fulton R."/>
            <person name="Courtney L."/>
            <person name="Fronick C."/>
            <person name="O'Laughlin M."/>
            <person name="Godfrey J."/>
            <person name="Wilson R.M."/>
            <person name="Miner T."/>
            <person name="Farmer C."/>
            <person name="Delehaunty K."/>
            <person name="Cordes M."/>
            <person name="Minx P."/>
            <person name="Tomlinson C."/>
            <person name="Chen J."/>
            <person name="Wollam A."/>
            <person name="Pepin K.H."/>
            <person name="Bhonagiri V."/>
            <person name="Zhang X."/>
            <person name="Suruliraj S."/>
            <person name="Warren W."/>
            <person name="Mitreva M."/>
            <person name="Mardis E.R."/>
            <person name="Wilson R.K."/>
        </authorList>
    </citation>
    <scope>NUCLEOTIDE SEQUENCE [LARGE SCALE GENOMIC DNA]</scope>
    <source>
        <strain evidence="7 8">DSM 1785</strain>
    </source>
</reference>
<protein>
    <recommendedName>
        <fullName evidence="6">Guanylate kinase-like domain-containing protein</fullName>
    </recommendedName>
</protein>
<gene>
    <name evidence="7" type="ORF">HMPREF0216_03478</name>
</gene>
<dbReference type="STRING" id="545697.HMPREF0216_03478"/>
<feature type="domain" description="Guanylate kinase-like" evidence="6">
    <location>
        <begin position="8"/>
        <end position="198"/>
    </location>
</feature>
<dbReference type="eggNOG" id="COG0194">
    <property type="taxonomic scope" value="Bacteria"/>
</dbReference>
<evidence type="ECO:0000256" key="1">
    <source>
        <dbReference type="ARBA" id="ARBA00003531"/>
    </source>
</evidence>
<dbReference type="AlphaFoldDB" id="L1Q1S8"/>
<evidence type="ECO:0000256" key="5">
    <source>
        <dbReference type="ARBA" id="ARBA00048594"/>
    </source>
</evidence>
<accession>L1Q1S8</accession>
<dbReference type="InterPro" id="IPR008144">
    <property type="entry name" value="Guanylate_kin-like_dom"/>
</dbReference>